<name>A0A822YWD6_NELNU</name>
<comment type="caution">
    <text evidence="2">The sequence shown here is derived from an EMBL/GenBank/DDBJ whole genome shotgun (WGS) entry which is preliminary data.</text>
</comment>
<keyword evidence="1" id="KW-0472">Membrane</keyword>
<reference evidence="2 3" key="1">
    <citation type="journal article" date="2020" name="Mol. Biol. Evol.">
        <title>Distinct Expression and Methylation Patterns for Genes with Different Fates following a Single Whole-Genome Duplication in Flowering Plants.</title>
        <authorList>
            <person name="Shi T."/>
            <person name="Rahmani R.S."/>
            <person name="Gugger P.F."/>
            <person name="Wang M."/>
            <person name="Li H."/>
            <person name="Zhang Y."/>
            <person name="Li Z."/>
            <person name="Wang Q."/>
            <person name="Van de Peer Y."/>
            <person name="Marchal K."/>
            <person name="Chen J."/>
        </authorList>
    </citation>
    <scope>NUCLEOTIDE SEQUENCE [LARGE SCALE GENOMIC DNA]</scope>
    <source>
        <tissue evidence="2">Leaf</tissue>
    </source>
</reference>
<keyword evidence="3" id="KW-1185">Reference proteome</keyword>
<keyword evidence="1" id="KW-1133">Transmembrane helix</keyword>
<proteinExistence type="predicted"/>
<feature type="transmembrane region" description="Helical" evidence="1">
    <location>
        <begin position="32"/>
        <end position="49"/>
    </location>
</feature>
<sequence length="80" mass="9319">MPLSLSLSLSLSDLQRLHRPPLSLFRLHSSPSPPFLLPLIFFLFFRFVFSRFSLFSLPCSHCLSLSLHRLQRSRIDTPLH</sequence>
<keyword evidence="1" id="KW-0812">Transmembrane</keyword>
<evidence type="ECO:0000256" key="1">
    <source>
        <dbReference type="SAM" id="Phobius"/>
    </source>
</evidence>
<evidence type="ECO:0000313" key="2">
    <source>
        <dbReference type="EMBL" id="DAD35669.1"/>
    </source>
</evidence>
<organism evidence="2 3">
    <name type="scientific">Nelumbo nucifera</name>
    <name type="common">Sacred lotus</name>
    <dbReference type="NCBI Taxonomy" id="4432"/>
    <lineage>
        <taxon>Eukaryota</taxon>
        <taxon>Viridiplantae</taxon>
        <taxon>Streptophyta</taxon>
        <taxon>Embryophyta</taxon>
        <taxon>Tracheophyta</taxon>
        <taxon>Spermatophyta</taxon>
        <taxon>Magnoliopsida</taxon>
        <taxon>Proteales</taxon>
        <taxon>Nelumbonaceae</taxon>
        <taxon>Nelumbo</taxon>
    </lineage>
</organism>
<dbReference type="Proteomes" id="UP000607653">
    <property type="component" value="Unassembled WGS sequence"/>
</dbReference>
<protein>
    <submittedName>
        <fullName evidence="2">Uncharacterized protein</fullName>
    </submittedName>
</protein>
<dbReference type="AlphaFoldDB" id="A0A822YWD6"/>
<evidence type="ECO:0000313" key="3">
    <source>
        <dbReference type="Proteomes" id="UP000607653"/>
    </source>
</evidence>
<accession>A0A822YWD6</accession>
<gene>
    <name evidence="2" type="ORF">HUJ06_006309</name>
</gene>
<dbReference type="EMBL" id="DUZY01000004">
    <property type="protein sequence ID" value="DAD35669.1"/>
    <property type="molecule type" value="Genomic_DNA"/>
</dbReference>